<accession>A0A2G2YVM8</accession>
<evidence type="ECO:0000313" key="10">
    <source>
        <dbReference type="Proteomes" id="UP000222542"/>
    </source>
</evidence>
<keyword evidence="7" id="KW-0539">Nucleus</keyword>
<evidence type="ECO:0000256" key="6">
    <source>
        <dbReference type="ARBA" id="ARBA00022927"/>
    </source>
</evidence>
<dbReference type="Pfam" id="PF25780">
    <property type="entry name" value="TPR_IPO5"/>
    <property type="match status" value="1"/>
</dbReference>
<dbReference type="EMBL" id="AYRZ02000008">
    <property type="protein sequence ID" value="PHT73828.1"/>
    <property type="molecule type" value="Genomic_DNA"/>
</dbReference>
<dbReference type="STRING" id="4072.A0A2G2YVM8"/>
<evidence type="ECO:0000256" key="5">
    <source>
        <dbReference type="ARBA" id="ARBA00022737"/>
    </source>
</evidence>
<comment type="caution">
    <text evidence="9">The sequence shown here is derived from an EMBL/GenBank/DDBJ whole genome shotgun (WGS) entry which is preliminary data.</text>
</comment>
<dbReference type="InterPro" id="IPR011989">
    <property type="entry name" value="ARM-like"/>
</dbReference>
<keyword evidence="5" id="KW-0677">Repeat</keyword>
<evidence type="ECO:0000256" key="2">
    <source>
        <dbReference type="ARBA" id="ARBA00004496"/>
    </source>
</evidence>
<proteinExistence type="predicted"/>
<keyword evidence="4" id="KW-0963">Cytoplasm</keyword>
<feature type="domain" description="IPO4/5-like TPR repeats" evidence="8">
    <location>
        <begin position="88"/>
        <end position="209"/>
    </location>
</feature>
<dbReference type="PANTHER" id="PTHR10527">
    <property type="entry name" value="IMPORTIN BETA"/>
    <property type="match status" value="1"/>
</dbReference>
<keyword evidence="3" id="KW-0813">Transport</keyword>
<evidence type="ECO:0000256" key="4">
    <source>
        <dbReference type="ARBA" id="ARBA00022490"/>
    </source>
</evidence>
<dbReference type="Gene3D" id="1.25.10.10">
    <property type="entry name" value="Leucine-rich Repeat Variant"/>
    <property type="match status" value="1"/>
</dbReference>
<evidence type="ECO:0000256" key="1">
    <source>
        <dbReference type="ARBA" id="ARBA00004123"/>
    </source>
</evidence>
<dbReference type="OMA" id="RCATSDY"/>
<dbReference type="InterPro" id="IPR040122">
    <property type="entry name" value="Importin_beta"/>
</dbReference>
<evidence type="ECO:0000313" key="9">
    <source>
        <dbReference type="EMBL" id="PHT73828.1"/>
    </source>
</evidence>
<dbReference type="Proteomes" id="UP000222542">
    <property type="component" value="Unassembled WGS sequence"/>
</dbReference>
<dbReference type="InterPro" id="IPR016024">
    <property type="entry name" value="ARM-type_fold"/>
</dbReference>
<evidence type="ECO:0000256" key="3">
    <source>
        <dbReference type="ARBA" id="ARBA00022448"/>
    </source>
</evidence>
<dbReference type="SUPFAM" id="SSF48371">
    <property type="entry name" value="ARM repeat"/>
    <property type="match status" value="1"/>
</dbReference>
<reference evidence="9 10" key="2">
    <citation type="journal article" date="2017" name="Genome Biol.">
        <title>New reference genome sequences of hot pepper reveal the massive evolution of plant disease-resistance genes by retroduplication.</title>
        <authorList>
            <person name="Kim S."/>
            <person name="Park J."/>
            <person name="Yeom S.I."/>
            <person name="Kim Y.M."/>
            <person name="Seo E."/>
            <person name="Kim K.T."/>
            <person name="Kim M.S."/>
            <person name="Lee J.M."/>
            <person name="Cheong K."/>
            <person name="Shin H.S."/>
            <person name="Kim S.B."/>
            <person name="Han K."/>
            <person name="Lee J."/>
            <person name="Park M."/>
            <person name="Lee H.A."/>
            <person name="Lee H.Y."/>
            <person name="Lee Y."/>
            <person name="Oh S."/>
            <person name="Lee J.H."/>
            <person name="Choi E."/>
            <person name="Choi E."/>
            <person name="Lee S.E."/>
            <person name="Jeon J."/>
            <person name="Kim H."/>
            <person name="Choi G."/>
            <person name="Song H."/>
            <person name="Lee J."/>
            <person name="Lee S.C."/>
            <person name="Kwon J.K."/>
            <person name="Lee H.Y."/>
            <person name="Koo N."/>
            <person name="Hong Y."/>
            <person name="Kim R.W."/>
            <person name="Kang W.H."/>
            <person name="Huh J.H."/>
            <person name="Kang B.C."/>
            <person name="Yang T.J."/>
            <person name="Lee Y.H."/>
            <person name="Bennetzen J.L."/>
            <person name="Choi D."/>
        </authorList>
    </citation>
    <scope>NUCLEOTIDE SEQUENCE [LARGE SCALE GENOMIC DNA]</scope>
    <source>
        <strain evidence="10">cv. CM334</strain>
    </source>
</reference>
<evidence type="ECO:0000259" key="8">
    <source>
        <dbReference type="Pfam" id="PF25780"/>
    </source>
</evidence>
<comment type="subcellular location">
    <subcellularLocation>
        <location evidence="2">Cytoplasm</location>
    </subcellularLocation>
    <subcellularLocation>
        <location evidence="1">Nucleus</location>
    </subcellularLocation>
</comment>
<dbReference type="GO" id="GO:0005737">
    <property type="term" value="C:cytoplasm"/>
    <property type="evidence" value="ECO:0007669"/>
    <property type="project" value="UniProtKB-SubCell"/>
</dbReference>
<dbReference type="AlphaFoldDB" id="A0A2G2YVM8"/>
<keyword evidence="10" id="KW-1185">Reference proteome</keyword>
<dbReference type="GO" id="GO:0006606">
    <property type="term" value="P:protein import into nucleus"/>
    <property type="evidence" value="ECO:0007669"/>
    <property type="project" value="InterPro"/>
</dbReference>
<reference evidence="9 10" key="1">
    <citation type="journal article" date="2014" name="Nat. Genet.">
        <title>Genome sequence of the hot pepper provides insights into the evolution of pungency in Capsicum species.</title>
        <authorList>
            <person name="Kim S."/>
            <person name="Park M."/>
            <person name="Yeom S.I."/>
            <person name="Kim Y.M."/>
            <person name="Lee J.M."/>
            <person name="Lee H.A."/>
            <person name="Seo E."/>
            <person name="Choi J."/>
            <person name="Cheong K."/>
            <person name="Kim K.T."/>
            <person name="Jung K."/>
            <person name="Lee G.W."/>
            <person name="Oh S.K."/>
            <person name="Bae C."/>
            <person name="Kim S.B."/>
            <person name="Lee H.Y."/>
            <person name="Kim S.Y."/>
            <person name="Kim M.S."/>
            <person name="Kang B.C."/>
            <person name="Jo Y.D."/>
            <person name="Yang H.B."/>
            <person name="Jeong H.J."/>
            <person name="Kang W.H."/>
            <person name="Kwon J.K."/>
            <person name="Shin C."/>
            <person name="Lim J.Y."/>
            <person name="Park J.H."/>
            <person name="Huh J.H."/>
            <person name="Kim J.S."/>
            <person name="Kim B.D."/>
            <person name="Cohen O."/>
            <person name="Paran I."/>
            <person name="Suh M.C."/>
            <person name="Lee S.B."/>
            <person name="Kim Y.K."/>
            <person name="Shin Y."/>
            <person name="Noh S.J."/>
            <person name="Park J."/>
            <person name="Seo Y.S."/>
            <person name="Kwon S.Y."/>
            <person name="Kim H.A."/>
            <person name="Park J.M."/>
            <person name="Kim H.J."/>
            <person name="Choi S.B."/>
            <person name="Bosland P.W."/>
            <person name="Reeves G."/>
            <person name="Jo S.H."/>
            <person name="Lee B.W."/>
            <person name="Cho H.T."/>
            <person name="Choi H.S."/>
            <person name="Lee M.S."/>
            <person name="Yu Y."/>
            <person name="Do Choi Y."/>
            <person name="Park B.S."/>
            <person name="van Deynze A."/>
            <person name="Ashrafi H."/>
            <person name="Hill T."/>
            <person name="Kim W.T."/>
            <person name="Pai H.S."/>
            <person name="Ahn H.K."/>
            <person name="Yeam I."/>
            <person name="Giovannoni J.J."/>
            <person name="Rose J.K."/>
            <person name="Sorensen I."/>
            <person name="Lee S.J."/>
            <person name="Kim R.W."/>
            <person name="Choi I.Y."/>
            <person name="Choi B.S."/>
            <person name="Lim J.S."/>
            <person name="Lee Y.H."/>
            <person name="Choi D."/>
        </authorList>
    </citation>
    <scope>NUCLEOTIDE SEQUENCE [LARGE SCALE GENOMIC DNA]</scope>
    <source>
        <strain evidence="10">cv. CM334</strain>
    </source>
</reference>
<protein>
    <recommendedName>
        <fullName evidence="8">IPO4/5-like TPR repeats domain-containing protein</fullName>
    </recommendedName>
</protein>
<evidence type="ECO:0000256" key="7">
    <source>
        <dbReference type="ARBA" id="ARBA00023242"/>
    </source>
</evidence>
<dbReference type="Gramene" id="PHT73828">
    <property type="protein sequence ID" value="PHT73828"/>
    <property type="gene ID" value="T459_21105"/>
</dbReference>
<name>A0A2G2YVM8_CAPAN</name>
<organism evidence="9 10">
    <name type="scientific">Capsicum annuum</name>
    <name type="common">Capsicum pepper</name>
    <dbReference type="NCBI Taxonomy" id="4072"/>
    <lineage>
        <taxon>Eukaryota</taxon>
        <taxon>Viridiplantae</taxon>
        <taxon>Streptophyta</taxon>
        <taxon>Embryophyta</taxon>
        <taxon>Tracheophyta</taxon>
        <taxon>Spermatophyta</taxon>
        <taxon>Magnoliopsida</taxon>
        <taxon>eudicotyledons</taxon>
        <taxon>Gunneridae</taxon>
        <taxon>Pentapetalae</taxon>
        <taxon>asterids</taxon>
        <taxon>lamiids</taxon>
        <taxon>Solanales</taxon>
        <taxon>Solanaceae</taxon>
        <taxon>Solanoideae</taxon>
        <taxon>Capsiceae</taxon>
        <taxon>Capsicum</taxon>
    </lineage>
</organism>
<gene>
    <name evidence="9" type="ORF">T459_21105</name>
</gene>
<keyword evidence="6" id="KW-0653">Protein transport</keyword>
<dbReference type="SMR" id="A0A2G2YVM8"/>
<sequence length="212" mass="23695">MAYQLQQAFLSAILYPEPLPFQTLIAHLMSHSNVQRSRAESVYNFIKKNYPNQLAMKLVNHVSSAKLDELTQASVKVMLLRCIQVEESKSVVKKLCDAVSELASSILPVNGWPEPFLFRCATSDYVTLQELSFLIFSRLAGNVGEVLIRVGKVLHSVFLKTLSNSPNLDVKIAAFSAVVKFVRCLASLSDREKFQEVLPLMMRTLTEALNCG</sequence>
<dbReference type="InterPro" id="IPR057672">
    <property type="entry name" value="TPR_IPO4/5"/>
</dbReference>